<keyword evidence="3" id="KW-0238">DNA-binding</keyword>
<keyword evidence="7" id="KW-1185">Reference proteome</keyword>
<dbReference type="InterPro" id="IPR036390">
    <property type="entry name" value="WH_DNA-bd_sf"/>
</dbReference>
<dbReference type="SUPFAM" id="SSF53850">
    <property type="entry name" value="Periplasmic binding protein-like II"/>
    <property type="match status" value="1"/>
</dbReference>
<gene>
    <name evidence="6" type="ORF">TPA0910_06820</name>
</gene>
<keyword evidence="2" id="KW-0805">Transcription regulation</keyword>
<accession>A0ABQ3TSE3</accession>
<dbReference type="Gene3D" id="3.40.190.10">
    <property type="entry name" value="Periplasmic binding protein-like II"/>
    <property type="match status" value="2"/>
</dbReference>
<reference evidence="6" key="1">
    <citation type="submission" date="2024-05" db="EMBL/GenBank/DDBJ databases">
        <title>Whole genome shotgun sequence of Streptomyces hygroscopicus NBRC 113678.</title>
        <authorList>
            <person name="Komaki H."/>
            <person name="Tamura T."/>
        </authorList>
    </citation>
    <scope>NUCLEOTIDE SEQUENCE</scope>
    <source>
        <strain evidence="6">N11-34</strain>
    </source>
</reference>
<evidence type="ECO:0000256" key="4">
    <source>
        <dbReference type="ARBA" id="ARBA00023163"/>
    </source>
</evidence>
<comment type="caution">
    <text evidence="6">The sequence shown here is derived from an EMBL/GenBank/DDBJ whole genome shotgun (WGS) entry which is preliminary data.</text>
</comment>
<evidence type="ECO:0000256" key="1">
    <source>
        <dbReference type="ARBA" id="ARBA00009437"/>
    </source>
</evidence>
<dbReference type="RefSeq" id="WP_236255896.1">
    <property type="nucleotide sequence ID" value="NZ_BNEK01000002.1"/>
</dbReference>
<dbReference type="PANTHER" id="PTHR30346:SF0">
    <property type="entry name" value="HCA OPERON TRANSCRIPTIONAL ACTIVATOR HCAR"/>
    <property type="match status" value="1"/>
</dbReference>
<dbReference type="InterPro" id="IPR000847">
    <property type="entry name" value="LysR_HTH_N"/>
</dbReference>
<dbReference type="Pfam" id="PF00126">
    <property type="entry name" value="HTH_1"/>
    <property type="match status" value="1"/>
</dbReference>
<dbReference type="SUPFAM" id="SSF46785">
    <property type="entry name" value="Winged helix' DNA-binding domain"/>
    <property type="match status" value="1"/>
</dbReference>
<name>A0ABQ3TSE3_STRHY</name>
<dbReference type="Proteomes" id="UP001054854">
    <property type="component" value="Unassembled WGS sequence"/>
</dbReference>
<dbReference type="Gene3D" id="1.10.10.10">
    <property type="entry name" value="Winged helix-like DNA-binding domain superfamily/Winged helix DNA-binding domain"/>
    <property type="match status" value="1"/>
</dbReference>
<dbReference type="PROSITE" id="PS50931">
    <property type="entry name" value="HTH_LYSR"/>
    <property type="match status" value="1"/>
</dbReference>
<comment type="similarity">
    <text evidence="1">Belongs to the LysR transcriptional regulatory family.</text>
</comment>
<feature type="domain" description="HTH lysR-type" evidence="5">
    <location>
        <begin position="2"/>
        <end position="59"/>
    </location>
</feature>
<dbReference type="EMBL" id="BNEK01000002">
    <property type="protein sequence ID" value="GHJ26249.1"/>
    <property type="molecule type" value="Genomic_DNA"/>
</dbReference>
<dbReference type="InterPro" id="IPR036388">
    <property type="entry name" value="WH-like_DNA-bd_sf"/>
</dbReference>
<dbReference type="InterPro" id="IPR005119">
    <property type="entry name" value="LysR_subst-bd"/>
</dbReference>
<evidence type="ECO:0000259" key="5">
    <source>
        <dbReference type="PROSITE" id="PS50931"/>
    </source>
</evidence>
<evidence type="ECO:0000313" key="7">
    <source>
        <dbReference type="Proteomes" id="UP001054854"/>
    </source>
</evidence>
<proteinExistence type="inferred from homology"/>
<dbReference type="PANTHER" id="PTHR30346">
    <property type="entry name" value="TRANSCRIPTIONAL DUAL REGULATOR HCAR-RELATED"/>
    <property type="match status" value="1"/>
</dbReference>
<evidence type="ECO:0000313" key="6">
    <source>
        <dbReference type="EMBL" id="GHJ26249.1"/>
    </source>
</evidence>
<dbReference type="PRINTS" id="PR00039">
    <property type="entry name" value="HTHLYSR"/>
</dbReference>
<sequence length="300" mass="32787">MFTLMQLTSFVTVAEELHFTRAAERLKMTQPPLSRQIQLLETELRVQLLERTNRSVRLTPAGRAFLTEARRILRQSEHAVLAARQVATGEAGSIAIGFTAASAHSVLGTLLEVARTAMPGAAITLREMVTRDQLAALTEKSLDLGLGRPSVTGPDLRSRPAARERLLAALPTGHPLAAGDEPLKVADFEGQDLLMYSPIEARYFNELLISIFRAAHVTPVFSQYLSQVHSILALVNGGWGVALVPETATRLRYPHIAFKPVELTTPQPVELNLVWREDNDNPALHALLRHAAALLPAQGA</sequence>
<evidence type="ECO:0000256" key="2">
    <source>
        <dbReference type="ARBA" id="ARBA00023015"/>
    </source>
</evidence>
<dbReference type="Pfam" id="PF03466">
    <property type="entry name" value="LysR_substrate"/>
    <property type="match status" value="1"/>
</dbReference>
<organism evidence="6 7">
    <name type="scientific">Streptomyces hygroscopicus</name>
    <dbReference type="NCBI Taxonomy" id="1912"/>
    <lineage>
        <taxon>Bacteria</taxon>
        <taxon>Bacillati</taxon>
        <taxon>Actinomycetota</taxon>
        <taxon>Actinomycetes</taxon>
        <taxon>Kitasatosporales</taxon>
        <taxon>Streptomycetaceae</taxon>
        <taxon>Streptomyces</taxon>
        <taxon>Streptomyces violaceusniger group</taxon>
    </lineage>
</organism>
<evidence type="ECO:0000256" key="3">
    <source>
        <dbReference type="ARBA" id="ARBA00023125"/>
    </source>
</evidence>
<protein>
    <submittedName>
        <fullName evidence="6">LysR family transcriptional regulator</fullName>
    </submittedName>
</protein>
<keyword evidence="4" id="KW-0804">Transcription</keyword>